<dbReference type="HOGENOM" id="CLU_010194_12_1_1"/>
<proteinExistence type="inferred from homology"/>
<evidence type="ECO:0000313" key="6">
    <source>
        <dbReference type="Proteomes" id="UP000027920"/>
    </source>
</evidence>
<keyword evidence="2" id="KW-0521">NADP</keyword>
<dbReference type="Pfam" id="PF00106">
    <property type="entry name" value="adh_short"/>
    <property type="match status" value="1"/>
</dbReference>
<evidence type="ECO:0000313" key="5">
    <source>
        <dbReference type="EMBL" id="KEF53983.1"/>
    </source>
</evidence>
<dbReference type="AlphaFoldDB" id="A0A072P3X3"/>
<dbReference type="OrthoDB" id="2962696at2759"/>
<feature type="compositionally biased region" description="Basic and acidic residues" evidence="4">
    <location>
        <begin position="228"/>
        <end position="253"/>
    </location>
</feature>
<evidence type="ECO:0000256" key="4">
    <source>
        <dbReference type="SAM" id="MobiDB-lite"/>
    </source>
</evidence>
<dbReference type="GeneID" id="25284686"/>
<reference evidence="5 6" key="1">
    <citation type="submission" date="2013-03" db="EMBL/GenBank/DDBJ databases">
        <title>The Genome Sequence of Exophiala aquamarina CBS 119918.</title>
        <authorList>
            <consortium name="The Broad Institute Genomics Platform"/>
            <person name="Cuomo C."/>
            <person name="de Hoog S."/>
            <person name="Gorbushina A."/>
            <person name="Walker B."/>
            <person name="Young S.K."/>
            <person name="Zeng Q."/>
            <person name="Gargeya S."/>
            <person name="Fitzgerald M."/>
            <person name="Haas B."/>
            <person name="Abouelleil A."/>
            <person name="Allen A.W."/>
            <person name="Alvarado L."/>
            <person name="Arachchi H.M."/>
            <person name="Berlin A.M."/>
            <person name="Chapman S.B."/>
            <person name="Gainer-Dewar J."/>
            <person name="Goldberg J."/>
            <person name="Griggs A."/>
            <person name="Gujja S."/>
            <person name="Hansen M."/>
            <person name="Howarth C."/>
            <person name="Imamovic A."/>
            <person name="Ireland A."/>
            <person name="Larimer J."/>
            <person name="McCowan C."/>
            <person name="Murphy C."/>
            <person name="Pearson M."/>
            <person name="Poon T.W."/>
            <person name="Priest M."/>
            <person name="Roberts A."/>
            <person name="Saif S."/>
            <person name="Shea T."/>
            <person name="Sisk P."/>
            <person name="Sykes S."/>
            <person name="Wortman J."/>
            <person name="Nusbaum C."/>
            <person name="Birren B."/>
        </authorList>
    </citation>
    <scope>NUCLEOTIDE SEQUENCE [LARGE SCALE GENOMIC DNA]</scope>
    <source>
        <strain evidence="5 6">CBS 119918</strain>
    </source>
</reference>
<comment type="caution">
    <text evidence="5">The sequence shown here is derived from an EMBL/GenBank/DDBJ whole genome shotgun (WGS) entry which is preliminary data.</text>
</comment>
<keyword evidence="3" id="KW-0560">Oxidoreductase</keyword>
<dbReference type="InterPro" id="IPR036291">
    <property type="entry name" value="NAD(P)-bd_dom_sf"/>
</dbReference>
<name>A0A072P3X3_9EURO</name>
<dbReference type="EMBL" id="AMGV01000011">
    <property type="protein sequence ID" value="KEF53983.1"/>
    <property type="molecule type" value="Genomic_DNA"/>
</dbReference>
<dbReference type="PANTHER" id="PTHR43618">
    <property type="entry name" value="7-ALPHA-HYDROXYSTEROID DEHYDROGENASE"/>
    <property type="match status" value="1"/>
</dbReference>
<accession>A0A072P3X3</accession>
<comment type="similarity">
    <text evidence="1">Belongs to the short-chain dehydrogenases/reductases (SDR) family.</text>
</comment>
<protein>
    <recommendedName>
        <fullName evidence="7">Gluconate 5-dehydrogenase</fullName>
    </recommendedName>
</protein>
<dbReference type="Proteomes" id="UP000027920">
    <property type="component" value="Unassembled WGS sequence"/>
</dbReference>
<dbReference type="InterPro" id="IPR052178">
    <property type="entry name" value="Sec_Metab_Biosynth_SDR"/>
</dbReference>
<dbReference type="GO" id="GO:0016491">
    <property type="term" value="F:oxidoreductase activity"/>
    <property type="evidence" value="ECO:0007669"/>
    <property type="project" value="UniProtKB-KW"/>
</dbReference>
<sequence>MASTTDLHVSNLFSLKGHVCLVTGGGTGIGLMATQALAANGAKVYITGRRQEVLEQAAKKHDPTSEDSQESGPIIPVGPCDVTNKSDLERLCKDIESKEKYLSLVVAAAGVSGPKGYPDTSDASEMKANLWQESSDEWNATYNTNVTSVFFSTVAFLPLLQKAPREHNSSVIVVSSMSGLMRHSQAHFSYNAAKAATAHLARMMSKEFAKTRVRVNSIAPGYFPSEMTMKESDSRNKTSMPDEKVKDKGHEVPAGRAGTDQEMAMAVVFLSSCGYVNGEVVKLDGGVLNEVGS</sequence>
<dbReference type="Gene3D" id="3.40.50.720">
    <property type="entry name" value="NAD(P)-binding Rossmann-like Domain"/>
    <property type="match status" value="1"/>
</dbReference>
<dbReference type="STRING" id="1182545.A0A072P3X3"/>
<dbReference type="PRINTS" id="PR00081">
    <property type="entry name" value="GDHRDH"/>
</dbReference>
<dbReference type="RefSeq" id="XP_013256573.1">
    <property type="nucleotide sequence ID" value="XM_013401119.1"/>
</dbReference>
<feature type="region of interest" description="Disordered" evidence="4">
    <location>
        <begin position="226"/>
        <end position="257"/>
    </location>
</feature>
<evidence type="ECO:0000256" key="3">
    <source>
        <dbReference type="ARBA" id="ARBA00023002"/>
    </source>
</evidence>
<evidence type="ECO:0000256" key="2">
    <source>
        <dbReference type="ARBA" id="ARBA00022857"/>
    </source>
</evidence>
<dbReference type="PANTHER" id="PTHR43618:SF1">
    <property type="entry name" value="SHORT CHAIN DEHYDROGENASE_REDUCTASE"/>
    <property type="match status" value="1"/>
</dbReference>
<feature type="region of interest" description="Disordered" evidence="4">
    <location>
        <begin position="56"/>
        <end position="77"/>
    </location>
</feature>
<organism evidence="5 6">
    <name type="scientific">Exophiala aquamarina CBS 119918</name>
    <dbReference type="NCBI Taxonomy" id="1182545"/>
    <lineage>
        <taxon>Eukaryota</taxon>
        <taxon>Fungi</taxon>
        <taxon>Dikarya</taxon>
        <taxon>Ascomycota</taxon>
        <taxon>Pezizomycotina</taxon>
        <taxon>Eurotiomycetes</taxon>
        <taxon>Chaetothyriomycetidae</taxon>
        <taxon>Chaetothyriales</taxon>
        <taxon>Herpotrichiellaceae</taxon>
        <taxon>Exophiala</taxon>
    </lineage>
</organism>
<evidence type="ECO:0008006" key="7">
    <source>
        <dbReference type="Google" id="ProtNLM"/>
    </source>
</evidence>
<dbReference type="InterPro" id="IPR002347">
    <property type="entry name" value="SDR_fam"/>
</dbReference>
<evidence type="ECO:0000256" key="1">
    <source>
        <dbReference type="ARBA" id="ARBA00006484"/>
    </source>
</evidence>
<dbReference type="VEuPathDB" id="FungiDB:A1O9_09778"/>
<gene>
    <name evidence="5" type="ORF">A1O9_09778</name>
</gene>
<keyword evidence="6" id="KW-1185">Reference proteome</keyword>
<dbReference type="SUPFAM" id="SSF51735">
    <property type="entry name" value="NAD(P)-binding Rossmann-fold domains"/>
    <property type="match status" value="1"/>
</dbReference>